<evidence type="ECO:0000313" key="4">
    <source>
        <dbReference type="Proteomes" id="UP001341136"/>
    </source>
</evidence>
<dbReference type="InterPro" id="IPR036116">
    <property type="entry name" value="FN3_sf"/>
</dbReference>
<dbReference type="RefSeq" id="WP_095305126.1">
    <property type="nucleotide sequence ID" value="NZ_CP144921.1"/>
</dbReference>
<keyword evidence="4" id="KW-1185">Reference proteome</keyword>
<proteinExistence type="predicted"/>
<dbReference type="CDD" id="cd00063">
    <property type="entry name" value="FN3"/>
    <property type="match status" value="1"/>
</dbReference>
<dbReference type="PROSITE" id="PS50853">
    <property type="entry name" value="FN3"/>
    <property type="match status" value="1"/>
</dbReference>
<accession>A0ABZ2CWU9</accession>
<name>A0ABZ2CWU9_9BACI</name>
<dbReference type="InterPro" id="IPR003961">
    <property type="entry name" value="FN3_dom"/>
</dbReference>
<organism evidence="3 4">
    <name type="scientific">Shouchella rhizosphaerae</name>
    <dbReference type="NCBI Taxonomy" id="866786"/>
    <lineage>
        <taxon>Bacteria</taxon>
        <taxon>Bacillati</taxon>
        <taxon>Bacillota</taxon>
        <taxon>Bacilli</taxon>
        <taxon>Bacillales</taxon>
        <taxon>Bacillaceae</taxon>
        <taxon>Shouchella</taxon>
    </lineage>
</organism>
<evidence type="ECO:0000259" key="2">
    <source>
        <dbReference type="PROSITE" id="PS50853"/>
    </source>
</evidence>
<feature type="region of interest" description="Disordered" evidence="1">
    <location>
        <begin position="43"/>
        <end position="85"/>
    </location>
</feature>
<sequence>MATTYNVYRDGVKVASGLTAKSYTDTDLTPSTTYEYYVTAENEYGESDPSATVEVTTDAPHEPPAAPEGLASTAQTDTTADLEWS</sequence>
<dbReference type="EMBL" id="CP144921">
    <property type="protein sequence ID" value="WWA30321.1"/>
    <property type="molecule type" value="Genomic_DNA"/>
</dbReference>
<evidence type="ECO:0000256" key="1">
    <source>
        <dbReference type="SAM" id="MobiDB-lite"/>
    </source>
</evidence>
<evidence type="ECO:0000313" key="3">
    <source>
        <dbReference type="EMBL" id="WWA30321.1"/>
    </source>
</evidence>
<dbReference type="Proteomes" id="UP001341136">
    <property type="component" value="Chromosome"/>
</dbReference>
<dbReference type="Pfam" id="PF00041">
    <property type="entry name" value="fn3"/>
    <property type="match status" value="1"/>
</dbReference>
<reference evidence="3 4" key="1">
    <citation type="submission" date="2024-01" db="EMBL/GenBank/DDBJ databases">
        <title>Culturomics analysis of mouse respiratory tract.</title>
        <authorList>
            <person name="Phillips A.M."/>
            <person name="Collette N.M."/>
            <person name="Mageeney C.M."/>
            <person name="Sinha A."/>
            <person name="Hern K.E."/>
            <person name="Arkin A.P."/>
            <person name="Williams K.P."/>
            <person name="Branda S."/>
        </authorList>
    </citation>
    <scope>NUCLEOTIDE SEQUENCE [LARGE SCALE GENOMIC DNA]</scope>
    <source>
        <strain evidence="3 4">CP20</strain>
    </source>
</reference>
<protein>
    <submittedName>
        <fullName evidence="3">Fibronectin type III domain-containing protein</fullName>
    </submittedName>
</protein>
<feature type="domain" description="Fibronectin type-III" evidence="2">
    <location>
        <begin position="1"/>
        <end position="60"/>
    </location>
</feature>
<dbReference type="Gene3D" id="2.60.40.10">
    <property type="entry name" value="Immunoglobulins"/>
    <property type="match status" value="1"/>
</dbReference>
<dbReference type="InterPro" id="IPR013783">
    <property type="entry name" value="Ig-like_fold"/>
</dbReference>
<gene>
    <name evidence="3" type="ORF">V5G21_00565</name>
</gene>
<dbReference type="SUPFAM" id="SSF49265">
    <property type="entry name" value="Fibronectin type III"/>
    <property type="match status" value="1"/>
</dbReference>